<dbReference type="AlphaFoldDB" id="A0A2S8BM15"/>
<name>A0A2S8BM15_9MYCO</name>
<evidence type="ECO:0000256" key="1">
    <source>
        <dbReference type="SAM" id="MobiDB-lite"/>
    </source>
</evidence>
<gene>
    <name evidence="2" type="ORF">C1Y40_02125</name>
</gene>
<comment type="caution">
    <text evidence="2">The sequence shown here is derived from an EMBL/GenBank/DDBJ whole genome shotgun (WGS) entry which is preliminary data.</text>
</comment>
<feature type="region of interest" description="Disordered" evidence="1">
    <location>
        <begin position="29"/>
        <end position="80"/>
    </location>
</feature>
<proteinExistence type="predicted"/>
<dbReference type="EMBL" id="PPEA01000301">
    <property type="protein sequence ID" value="PQM47665.1"/>
    <property type="molecule type" value="Genomic_DNA"/>
</dbReference>
<protein>
    <submittedName>
        <fullName evidence="2">Uncharacterized protein</fullName>
    </submittedName>
</protein>
<reference evidence="2 3" key="1">
    <citation type="journal article" date="2017" name="Int. J. Syst. Evol. Microbiol.">
        <title>Mycobacterium talmoniae sp. nov., a slowly growing mycobacterium isolated from human respiratory samples.</title>
        <authorList>
            <person name="Davidson R.M."/>
            <person name="DeGroote M.A."/>
            <person name="Marola J.L."/>
            <person name="Buss S."/>
            <person name="Jones V."/>
            <person name="McNeil M.R."/>
            <person name="Freifeld A.G."/>
            <person name="Elaine Epperson L."/>
            <person name="Hasan N.A."/>
            <person name="Jackson M."/>
            <person name="Iwen P.C."/>
            <person name="Salfinger M."/>
            <person name="Strong M."/>
        </authorList>
    </citation>
    <scope>NUCLEOTIDE SEQUENCE [LARGE SCALE GENOMIC DNA]</scope>
    <source>
        <strain evidence="2 3">ATCC BAA-2683</strain>
    </source>
</reference>
<sequence>MRVTGPTRSSWLCSHSLLCIAVIASSIDRSRCSPGPPCSTRRRTANTPNAAHTPPMYSPSSPPMAIGGPAGSPRKPVNPDQACRVNSLAARSA</sequence>
<evidence type="ECO:0000313" key="3">
    <source>
        <dbReference type="Proteomes" id="UP000238296"/>
    </source>
</evidence>
<accession>A0A2S8BM15</accession>
<dbReference type="Proteomes" id="UP000238296">
    <property type="component" value="Unassembled WGS sequence"/>
</dbReference>
<evidence type="ECO:0000313" key="2">
    <source>
        <dbReference type="EMBL" id="PQM47665.1"/>
    </source>
</evidence>
<organism evidence="2 3">
    <name type="scientific">Mycobacterium talmoniae</name>
    <dbReference type="NCBI Taxonomy" id="1858794"/>
    <lineage>
        <taxon>Bacteria</taxon>
        <taxon>Bacillati</taxon>
        <taxon>Actinomycetota</taxon>
        <taxon>Actinomycetes</taxon>
        <taxon>Mycobacteriales</taxon>
        <taxon>Mycobacteriaceae</taxon>
        <taxon>Mycobacterium</taxon>
    </lineage>
</organism>